<organism evidence="5 6">
    <name type="scientific">Carboxydocella sporoproducens DSM 16521</name>
    <dbReference type="NCBI Taxonomy" id="1121270"/>
    <lineage>
        <taxon>Bacteria</taxon>
        <taxon>Bacillati</taxon>
        <taxon>Bacillota</taxon>
        <taxon>Clostridia</taxon>
        <taxon>Eubacteriales</taxon>
        <taxon>Clostridiales Family XVI. Incertae Sedis</taxon>
        <taxon>Carboxydocella</taxon>
    </lineage>
</organism>
<evidence type="ECO:0000256" key="1">
    <source>
        <dbReference type="ARBA" id="ARBA00022670"/>
    </source>
</evidence>
<dbReference type="AlphaFoldDB" id="A0A1T4N8Q5"/>
<comment type="function">
    <text evidence="4">Initiates the rapid degradation of small, acid-soluble proteins during spore germination.</text>
</comment>
<dbReference type="HAMAP" id="MF_00626">
    <property type="entry name" value="Germination_prot"/>
    <property type="match status" value="1"/>
</dbReference>
<keyword evidence="6" id="KW-1185">Reference proteome</keyword>
<keyword evidence="1 4" id="KW-0645">Protease</keyword>
<dbReference type="InterPro" id="IPR023430">
    <property type="entry name" value="Pept_HybD-like_dom_sf"/>
</dbReference>
<comment type="PTM">
    <text evidence="4">Autoproteolytically processed. The inactive tetrameric zymogen termed p46 autoprocesses to a smaller form termed p41, which is active only during spore germination.</text>
</comment>
<dbReference type="Gene3D" id="3.40.50.1450">
    <property type="entry name" value="HybD-like"/>
    <property type="match status" value="1"/>
</dbReference>
<comment type="subunit">
    <text evidence="4">Homotetramer.</text>
</comment>
<comment type="similarity">
    <text evidence="4">Belongs to the peptidase A25 family.</text>
</comment>
<evidence type="ECO:0000256" key="3">
    <source>
        <dbReference type="ARBA" id="ARBA00023145"/>
    </source>
</evidence>
<evidence type="ECO:0000313" key="5">
    <source>
        <dbReference type="EMBL" id="SJZ75602.1"/>
    </source>
</evidence>
<name>A0A1T4N8Q5_9FIRM</name>
<evidence type="ECO:0000313" key="6">
    <source>
        <dbReference type="Proteomes" id="UP000189933"/>
    </source>
</evidence>
<dbReference type="RefSeq" id="WP_078664942.1">
    <property type="nucleotide sequence ID" value="NZ_FUXM01000006.1"/>
</dbReference>
<proteinExistence type="inferred from homology"/>
<sequence length="328" mass="34996">MARPELLKHFSINLDLALEAHEAIRGQVQREIPGVAMEKLQKPHATVTIVTVLDAQGEQLMGKPPGKYITIEAPDIREGNRLVQAEIARVFADQLKSLLSLGPDATVLLVGLGNWKATPDALGPRVINSVLVTRHLFHYAPQELAGGMRPVCALAPGVLGITGIETAEIIRGVVDRVKPNAVICIDALAAGSAMRIGTTIQLADTGISPGSGLGHKRQGLNQETLGVPVIAIGIPTVCHAAVIAGEAIDKLLEQFQTSPTLYQIYKNLNPAMIQQIINEVLHPFAGNLVMTPKDIDDLISECARIVAGGLNLALHPGIPEQEAFSYLH</sequence>
<evidence type="ECO:0000256" key="4">
    <source>
        <dbReference type="HAMAP-Rule" id="MF_00626"/>
    </source>
</evidence>
<dbReference type="Pfam" id="PF03418">
    <property type="entry name" value="Peptidase_A25"/>
    <property type="match status" value="2"/>
</dbReference>
<dbReference type="EMBL" id="FUXM01000006">
    <property type="protein sequence ID" value="SJZ75602.1"/>
    <property type="molecule type" value="Genomic_DNA"/>
</dbReference>
<dbReference type="GO" id="GO:0004222">
    <property type="term" value="F:metalloendopeptidase activity"/>
    <property type="evidence" value="ECO:0007669"/>
    <property type="project" value="UniProtKB-UniRule"/>
</dbReference>
<keyword evidence="2 4" id="KW-0378">Hydrolase</keyword>
<protein>
    <recommendedName>
        <fullName evidence="4">Germination protease</fullName>
        <ecNumber evidence="4">3.4.24.78</ecNumber>
    </recommendedName>
    <alternativeName>
        <fullName evidence="4">GPR endopeptidase</fullName>
    </alternativeName>
    <alternativeName>
        <fullName evidence="4">Germination proteinase</fullName>
    </alternativeName>
    <alternativeName>
        <fullName evidence="4">Spore protease</fullName>
    </alternativeName>
</protein>
<dbReference type="SUPFAM" id="SSF53163">
    <property type="entry name" value="HybD-like"/>
    <property type="match status" value="1"/>
</dbReference>
<accession>A0A1T4N8Q5</accession>
<evidence type="ECO:0000256" key="2">
    <source>
        <dbReference type="ARBA" id="ARBA00022801"/>
    </source>
</evidence>
<dbReference type="GO" id="GO:0009847">
    <property type="term" value="P:spore germination"/>
    <property type="evidence" value="ECO:0007669"/>
    <property type="project" value="UniProtKB-UniRule"/>
</dbReference>
<dbReference type="OrthoDB" id="9777293at2"/>
<reference evidence="6" key="1">
    <citation type="submission" date="2017-02" db="EMBL/GenBank/DDBJ databases">
        <authorList>
            <person name="Varghese N."/>
            <person name="Submissions S."/>
        </authorList>
    </citation>
    <scope>NUCLEOTIDE SEQUENCE [LARGE SCALE GENOMIC DNA]</scope>
    <source>
        <strain evidence="6">DSM 16521</strain>
    </source>
</reference>
<feature type="chain" id="PRO_5023407207" description="Germination protease" evidence="4">
    <location>
        <begin position="16"/>
        <end position="328"/>
    </location>
</feature>
<comment type="catalytic activity">
    <reaction evidence="4">
        <text>Endopeptidase action with P4 Glu or Asp, P1 preferably Glu &gt; Asp, P1' hydrophobic and P2' Ala.</text>
        <dbReference type="EC" id="3.4.24.78"/>
    </reaction>
</comment>
<dbReference type="Proteomes" id="UP000189933">
    <property type="component" value="Unassembled WGS sequence"/>
</dbReference>
<dbReference type="GO" id="GO:0006508">
    <property type="term" value="P:proteolysis"/>
    <property type="evidence" value="ECO:0007669"/>
    <property type="project" value="UniProtKB-UniRule"/>
</dbReference>
<dbReference type="PIRSF" id="PIRSF019549">
    <property type="entry name" value="Peptidase_A25"/>
    <property type="match status" value="1"/>
</dbReference>
<keyword evidence="3 4" id="KW-0865">Zymogen</keyword>
<gene>
    <name evidence="4" type="primary">gpr</name>
    <name evidence="5" type="ORF">SAMN02745885_00840</name>
</gene>
<dbReference type="NCBIfam" id="TIGR01441">
    <property type="entry name" value="GPR"/>
    <property type="match status" value="1"/>
</dbReference>
<feature type="propeptide" id="PRO_5010592993" evidence="4">
    <location>
        <begin position="1"/>
        <end position="15"/>
    </location>
</feature>
<dbReference type="EC" id="3.4.24.78" evidence="4"/>
<dbReference type="InterPro" id="IPR005080">
    <property type="entry name" value="Peptidase_A25"/>
</dbReference>